<dbReference type="AlphaFoldDB" id="A0AA38S4Y9"/>
<evidence type="ECO:0000259" key="1">
    <source>
        <dbReference type="Pfam" id="PF00078"/>
    </source>
</evidence>
<dbReference type="InterPro" id="IPR052343">
    <property type="entry name" value="Retrotransposon-Effector_Assoc"/>
</dbReference>
<dbReference type="SUPFAM" id="SSF56672">
    <property type="entry name" value="DNA/RNA polymerases"/>
    <property type="match status" value="1"/>
</dbReference>
<dbReference type="CDD" id="cd01650">
    <property type="entry name" value="RT_nLTR_like"/>
    <property type="match status" value="1"/>
</dbReference>
<evidence type="ECO:0000313" key="2">
    <source>
        <dbReference type="EMBL" id="KAJ9535903.1"/>
    </source>
</evidence>
<comment type="caution">
    <text evidence="2">The sequence shown here is derived from an EMBL/GenBank/DDBJ whole genome shotgun (WGS) entry which is preliminary data.</text>
</comment>
<keyword evidence="3" id="KW-1185">Reference proteome</keyword>
<protein>
    <recommendedName>
        <fullName evidence="1">Reverse transcriptase domain-containing protein</fullName>
    </recommendedName>
</protein>
<dbReference type="InterPro" id="IPR000477">
    <property type="entry name" value="RT_dom"/>
</dbReference>
<dbReference type="PANTHER" id="PTHR46890:SF48">
    <property type="entry name" value="RNA-DIRECTED DNA POLYMERASE"/>
    <property type="match status" value="1"/>
</dbReference>
<accession>A0AA38S4Y9</accession>
<evidence type="ECO:0000313" key="3">
    <source>
        <dbReference type="Proteomes" id="UP001172457"/>
    </source>
</evidence>
<gene>
    <name evidence="2" type="ORF">OSB04_un000944</name>
</gene>
<reference evidence="2" key="1">
    <citation type="submission" date="2023-03" db="EMBL/GenBank/DDBJ databases">
        <title>Chromosome-scale reference genome and RAD-based genetic map of yellow starthistle (Centaurea solstitialis) reveal putative structural variation and QTLs associated with invader traits.</title>
        <authorList>
            <person name="Reatini B."/>
            <person name="Cang F.A."/>
            <person name="Jiang Q."/>
            <person name="Mckibben M.T.W."/>
            <person name="Barker M.S."/>
            <person name="Rieseberg L.H."/>
            <person name="Dlugosch K.M."/>
        </authorList>
    </citation>
    <scope>NUCLEOTIDE SEQUENCE</scope>
    <source>
        <strain evidence="2">CAN-66</strain>
        <tissue evidence="2">Leaf</tissue>
    </source>
</reference>
<dbReference type="PANTHER" id="PTHR46890">
    <property type="entry name" value="NON-LTR RETROLELEMENT REVERSE TRANSCRIPTASE-LIKE PROTEIN-RELATED"/>
    <property type="match status" value="1"/>
</dbReference>
<dbReference type="Pfam" id="PF00078">
    <property type="entry name" value="RVT_1"/>
    <property type="match status" value="1"/>
</dbReference>
<dbReference type="InterPro" id="IPR043502">
    <property type="entry name" value="DNA/RNA_pol_sf"/>
</dbReference>
<dbReference type="EMBL" id="JARYMX010000099">
    <property type="protein sequence ID" value="KAJ9535903.1"/>
    <property type="molecule type" value="Genomic_DNA"/>
</dbReference>
<proteinExistence type="predicted"/>
<name>A0AA38S4Y9_9ASTR</name>
<organism evidence="2 3">
    <name type="scientific">Centaurea solstitialis</name>
    <name type="common">yellow star-thistle</name>
    <dbReference type="NCBI Taxonomy" id="347529"/>
    <lineage>
        <taxon>Eukaryota</taxon>
        <taxon>Viridiplantae</taxon>
        <taxon>Streptophyta</taxon>
        <taxon>Embryophyta</taxon>
        <taxon>Tracheophyta</taxon>
        <taxon>Spermatophyta</taxon>
        <taxon>Magnoliopsida</taxon>
        <taxon>eudicotyledons</taxon>
        <taxon>Gunneridae</taxon>
        <taxon>Pentapetalae</taxon>
        <taxon>asterids</taxon>
        <taxon>campanulids</taxon>
        <taxon>Asterales</taxon>
        <taxon>Asteraceae</taxon>
        <taxon>Carduoideae</taxon>
        <taxon>Cardueae</taxon>
        <taxon>Centaureinae</taxon>
        <taxon>Centaurea</taxon>
    </lineage>
</organism>
<feature type="domain" description="Reverse transcriptase" evidence="1">
    <location>
        <begin position="31"/>
        <end position="150"/>
    </location>
</feature>
<dbReference type="Proteomes" id="UP001172457">
    <property type="component" value="Unassembled WGS sequence"/>
</dbReference>
<sequence>MGKEIYTFCNGWLHDCLFPAKLNDTNVVLIPKMENPSNMKDLRPIALCSVLYKIIAKVLANRLKTLLPGIVSENQSAFVPGRNISDNVLVAFKVIHHMKRKNYGKDGEVALKLDISKAYDQVSWHYLRAMMQRMGFCPKWIDWVMLCVTTVSNGVVSSGTQS</sequence>